<name>A0A6P7Z3R5_9AMPH</name>
<feature type="region of interest" description="Disordered" evidence="1">
    <location>
        <begin position="125"/>
        <end position="148"/>
    </location>
</feature>
<dbReference type="AlphaFoldDB" id="A0A6P7Z3R5"/>
<accession>A0A6P7Z3R5</accession>
<feature type="compositionally biased region" description="Basic and acidic residues" evidence="1">
    <location>
        <begin position="520"/>
        <end position="529"/>
    </location>
</feature>
<dbReference type="Proteomes" id="UP000515156">
    <property type="component" value="Chromosome 9"/>
</dbReference>
<dbReference type="InParanoid" id="A0A6P7Z3R5"/>
<feature type="region of interest" description="Disordered" evidence="1">
    <location>
        <begin position="181"/>
        <end position="222"/>
    </location>
</feature>
<gene>
    <name evidence="3" type="primary">LOC115477560</name>
</gene>
<dbReference type="KEGG" id="muo:115477560"/>
<reference evidence="3" key="1">
    <citation type="submission" date="2025-08" db="UniProtKB">
        <authorList>
            <consortium name="RefSeq"/>
        </authorList>
    </citation>
    <scope>IDENTIFICATION</scope>
</reference>
<evidence type="ECO:0000313" key="3">
    <source>
        <dbReference type="RefSeq" id="XP_030070374.1"/>
    </source>
</evidence>
<dbReference type="RefSeq" id="XP_030070374.1">
    <property type="nucleotide sequence ID" value="XM_030214514.1"/>
</dbReference>
<protein>
    <submittedName>
        <fullName evidence="3">Uncharacterized protein LOC115477560</fullName>
    </submittedName>
</protein>
<feature type="compositionally biased region" description="Polar residues" evidence="1">
    <location>
        <begin position="503"/>
        <end position="519"/>
    </location>
</feature>
<keyword evidence="2" id="KW-1185">Reference proteome</keyword>
<sequence length="700" mass="77946">MKDFEVKASVPALNPSPPALKSIRGFSYSGRQKMILFHGNRKNIKFSSYPAWQSCPRFQENVAKQLKKSALYQVVPCYMTFVRGARLWDRGIYHYTNDHANVMPPLTCARFIAHMKTPTTAQSPRLIATKPPMPVKQQNHSKDVPSTSKNIWNSSVFSRGRQKQILQPYLFKQHLYNEPQSPAPSVASMEEDVTKTSRTSVPSTTDTMAFSTHDSGIDEKKKVTKDPELVCVDPNVQDDPDLKKSDKLSDLNSSVLCAIGDSHSDLSQSSSNITGNQTSLLIDRRHVCSDFSRQESSVSVIGSGKSTPLSQLRSSSVSISALASSSFGSGSDISQNLDKTSQHKSSLLEASSSCSSSMYPSLNSSSYHGSGDLFQESSYSVKKRSGQAPSFVENWHDQHLHHWPVLPPISPQRDVIEILYDEASQASRFSNDAHAAFDELDGVMPCTGSSFSQYSQDGLSHKDFSSVSEISMRAVSLKLGCDYESESLTDVRLSLLDHQNWTIANQNPGTSQETEWDSTQTDKMESREETEAEFSNADIYDELYHASTSVKETTSSYICSETGMDDQKSICRMSTEKKSSTVFKDKCYNSTSTSVEPPSCNKLRRNSSDTEIYLVKDYYSSALLPASKSEIRSHKREDSCYVKTEKIGDSGRGETLNQITRLCKKQSISLRLKRGKLGPCIFTRNCRSPSFRLEIDLLNI</sequence>
<feature type="region of interest" description="Disordered" evidence="1">
    <location>
        <begin position="503"/>
        <end position="535"/>
    </location>
</feature>
<proteinExistence type="predicted"/>
<evidence type="ECO:0000256" key="1">
    <source>
        <dbReference type="SAM" id="MobiDB-lite"/>
    </source>
</evidence>
<evidence type="ECO:0000313" key="2">
    <source>
        <dbReference type="Proteomes" id="UP000515156"/>
    </source>
</evidence>
<dbReference type="OrthoDB" id="2121618at2759"/>
<dbReference type="GeneID" id="115477560"/>
<organism evidence="2 3">
    <name type="scientific">Microcaecilia unicolor</name>
    <dbReference type="NCBI Taxonomy" id="1415580"/>
    <lineage>
        <taxon>Eukaryota</taxon>
        <taxon>Metazoa</taxon>
        <taxon>Chordata</taxon>
        <taxon>Craniata</taxon>
        <taxon>Vertebrata</taxon>
        <taxon>Euteleostomi</taxon>
        <taxon>Amphibia</taxon>
        <taxon>Gymnophiona</taxon>
        <taxon>Siphonopidae</taxon>
        <taxon>Microcaecilia</taxon>
    </lineage>
</organism>
<feature type="compositionally biased region" description="Polar residues" evidence="1">
    <location>
        <begin position="196"/>
        <end position="214"/>
    </location>
</feature>